<dbReference type="SUPFAM" id="SSF53474">
    <property type="entry name" value="alpha/beta-Hydrolases"/>
    <property type="match status" value="1"/>
</dbReference>
<feature type="domain" description="AB hydrolase-1" evidence="1">
    <location>
        <begin position="55"/>
        <end position="305"/>
    </location>
</feature>
<sequence length="313" mass="35362">MDGLRFGLVAAGTAVASCVSLRWALHALTSSPKQKTLSYKVHGLPLKKGTPVIAMLSGFPDDHGSFSEVIPRFSSTHSVVTCVMPDYDTRKLAHYWGYSLPQVTEMFRETLKEVVPEEEKATLVAHDWGAYVAQMYLLRPESLRYVDRLVLMDVGPEPEQTPGNFLAIATYQTYLSFAFLVSRLTFDLLGDILLALFPWKLVGPCPNETKVPPRTSGIPISARMAYPYFWVQYALLFNKSSLRVKPPAKSDAPLSVPTTYVFGRNKRACFHTQKFLKRLNETDGFSYEELDCGHFIQVQMPDELERIIRKRIS</sequence>
<proteinExistence type="predicted"/>
<keyword evidence="2" id="KW-0378">Hydrolase</keyword>
<dbReference type="InterPro" id="IPR029058">
    <property type="entry name" value="AB_hydrolase_fold"/>
</dbReference>
<dbReference type="InterPro" id="IPR000073">
    <property type="entry name" value="AB_hydrolase_1"/>
</dbReference>
<dbReference type="AlphaFoldDB" id="A0A061SG26"/>
<dbReference type="Pfam" id="PF12697">
    <property type="entry name" value="Abhydrolase_6"/>
    <property type="match status" value="1"/>
</dbReference>
<evidence type="ECO:0000259" key="1">
    <source>
        <dbReference type="Pfam" id="PF12697"/>
    </source>
</evidence>
<feature type="non-terminal residue" evidence="2">
    <location>
        <position position="313"/>
    </location>
</feature>
<name>A0A061SG26_9CHLO</name>
<dbReference type="Gene3D" id="3.40.50.1820">
    <property type="entry name" value="alpha/beta hydrolase"/>
    <property type="match status" value="1"/>
</dbReference>
<reference evidence="2" key="1">
    <citation type="submission" date="2014-05" db="EMBL/GenBank/DDBJ databases">
        <title>The transcriptome of the halophilic microalga Tetraselmis sp. GSL018 isolated from the Great Salt Lake, Utah.</title>
        <authorList>
            <person name="Jinkerson R.E."/>
            <person name="D'Adamo S."/>
            <person name="Posewitz M.C."/>
        </authorList>
    </citation>
    <scope>NUCLEOTIDE SEQUENCE</scope>
    <source>
        <strain evidence="2">GSL018</strain>
    </source>
</reference>
<accession>A0A061SG26</accession>
<evidence type="ECO:0000313" key="2">
    <source>
        <dbReference type="EMBL" id="JAC81855.1"/>
    </source>
</evidence>
<protein>
    <submittedName>
        <fullName evidence="2">Hydrolase of the alpha beta fold superfamily</fullName>
    </submittedName>
</protein>
<organism evidence="2">
    <name type="scientific">Tetraselmis sp. GSL018</name>
    <dbReference type="NCBI Taxonomy" id="582737"/>
    <lineage>
        <taxon>Eukaryota</taxon>
        <taxon>Viridiplantae</taxon>
        <taxon>Chlorophyta</taxon>
        <taxon>core chlorophytes</taxon>
        <taxon>Chlorodendrophyceae</taxon>
        <taxon>Chlorodendrales</taxon>
        <taxon>Chlorodendraceae</taxon>
        <taxon>Tetraselmis</taxon>
    </lineage>
</organism>
<gene>
    <name evidence="2" type="ORF">TSPGSL018_6992</name>
</gene>
<dbReference type="GO" id="GO:0016787">
    <property type="term" value="F:hydrolase activity"/>
    <property type="evidence" value="ECO:0007669"/>
    <property type="project" value="UniProtKB-KW"/>
</dbReference>
<dbReference type="EMBL" id="GBEZ01003270">
    <property type="protein sequence ID" value="JAC81855.1"/>
    <property type="molecule type" value="Transcribed_RNA"/>
</dbReference>
<dbReference type="PROSITE" id="PS51257">
    <property type="entry name" value="PROKAR_LIPOPROTEIN"/>
    <property type="match status" value="1"/>
</dbReference>